<dbReference type="Pfam" id="PF00857">
    <property type="entry name" value="Isochorismatase"/>
    <property type="match status" value="1"/>
</dbReference>
<reference evidence="3 4" key="1">
    <citation type="submission" date="2016-04" db="EMBL/GenBank/DDBJ databases">
        <title>Complete Genome Sequence of Halotalea alkalilenta IHB B 13600.</title>
        <authorList>
            <person name="Swarnkar M.K."/>
            <person name="Sharma A."/>
            <person name="Kaushal K."/>
            <person name="Soni R."/>
            <person name="Rana S."/>
            <person name="Singh A.K."/>
            <person name="Gulati A."/>
        </authorList>
    </citation>
    <scope>NUCLEOTIDE SEQUENCE [LARGE SCALE GENOMIC DNA]</scope>
    <source>
        <strain evidence="3 4">IHB B 13600</strain>
    </source>
</reference>
<dbReference type="EMBL" id="CP015243">
    <property type="protein sequence ID" value="ANF58795.1"/>
    <property type="molecule type" value="Genomic_DNA"/>
</dbReference>
<dbReference type="KEGG" id="haa:A5892_16085"/>
<dbReference type="InterPro" id="IPR000868">
    <property type="entry name" value="Isochorismatase-like_dom"/>
</dbReference>
<keyword evidence="1" id="KW-0378">Hydrolase</keyword>
<evidence type="ECO:0000259" key="2">
    <source>
        <dbReference type="Pfam" id="PF00857"/>
    </source>
</evidence>
<dbReference type="InterPro" id="IPR036380">
    <property type="entry name" value="Isochorismatase-like_sf"/>
</dbReference>
<sequence>MSATALLLIDAQNSFTARDYWQAERYQAFVPPLRRLIDAAHAAAMPLVRILHAEPGGGTPFDPALGLVTPLLEFTDRAAVTFTKRVHNAFTDTGLEAWLREHGIRRVVICGIRTEQCCETTARMTPRPGGRDGVTFSARCGSS</sequence>
<gene>
    <name evidence="3" type="ORF">A5892_16085</name>
</gene>
<dbReference type="GO" id="GO:0016787">
    <property type="term" value="F:hydrolase activity"/>
    <property type="evidence" value="ECO:0007669"/>
    <property type="project" value="UniProtKB-KW"/>
</dbReference>
<accession>A0A172YIC8</accession>
<dbReference type="Proteomes" id="UP000077875">
    <property type="component" value="Chromosome"/>
</dbReference>
<feature type="domain" description="Isochorismatase-like" evidence="2">
    <location>
        <begin position="4"/>
        <end position="123"/>
    </location>
</feature>
<evidence type="ECO:0000256" key="1">
    <source>
        <dbReference type="ARBA" id="ARBA00022801"/>
    </source>
</evidence>
<dbReference type="SUPFAM" id="SSF52499">
    <property type="entry name" value="Isochorismatase-like hydrolases"/>
    <property type="match status" value="1"/>
</dbReference>
<dbReference type="Gene3D" id="3.40.50.850">
    <property type="entry name" value="Isochorismatase-like"/>
    <property type="match status" value="1"/>
</dbReference>
<dbReference type="STRING" id="376489.A5892_16085"/>
<organism evidence="3 4">
    <name type="scientific">Halotalea alkalilenta</name>
    <dbReference type="NCBI Taxonomy" id="376489"/>
    <lineage>
        <taxon>Bacteria</taxon>
        <taxon>Pseudomonadati</taxon>
        <taxon>Pseudomonadota</taxon>
        <taxon>Gammaproteobacteria</taxon>
        <taxon>Oceanospirillales</taxon>
        <taxon>Halomonadaceae</taxon>
        <taxon>Halotalea</taxon>
    </lineage>
</organism>
<evidence type="ECO:0000313" key="4">
    <source>
        <dbReference type="Proteomes" id="UP000077875"/>
    </source>
</evidence>
<keyword evidence="4" id="KW-1185">Reference proteome</keyword>
<protein>
    <recommendedName>
        <fullName evidence="2">Isochorismatase-like domain-containing protein</fullName>
    </recommendedName>
</protein>
<name>A0A172YIC8_9GAMM</name>
<dbReference type="PANTHER" id="PTHR43540:SF6">
    <property type="entry name" value="ISOCHORISMATASE-LIKE DOMAIN-CONTAINING PROTEIN"/>
    <property type="match status" value="1"/>
</dbReference>
<dbReference type="AlphaFoldDB" id="A0A172YIC8"/>
<dbReference type="InterPro" id="IPR050272">
    <property type="entry name" value="Isochorismatase-like_hydrls"/>
</dbReference>
<dbReference type="CDD" id="cd00431">
    <property type="entry name" value="cysteine_hydrolases"/>
    <property type="match status" value="1"/>
</dbReference>
<proteinExistence type="predicted"/>
<evidence type="ECO:0000313" key="3">
    <source>
        <dbReference type="EMBL" id="ANF58795.1"/>
    </source>
</evidence>
<dbReference type="PANTHER" id="PTHR43540">
    <property type="entry name" value="PEROXYUREIDOACRYLATE/UREIDOACRYLATE AMIDOHYDROLASE-RELATED"/>
    <property type="match status" value="1"/>
</dbReference>
<dbReference type="RefSeq" id="WP_064123650.1">
    <property type="nucleotide sequence ID" value="NZ_CP015243.1"/>
</dbReference>